<evidence type="ECO:0000313" key="1">
    <source>
        <dbReference type="EMBL" id="MBX32075.1"/>
    </source>
</evidence>
<accession>A0A2P2MPB9</accession>
<dbReference type="EMBL" id="GGEC01051591">
    <property type="protein sequence ID" value="MBX32075.1"/>
    <property type="molecule type" value="Transcribed_RNA"/>
</dbReference>
<protein>
    <submittedName>
        <fullName evidence="1">Uncharacterized protein</fullName>
    </submittedName>
</protein>
<name>A0A2P2MPB9_RHIMU</name>
<dbReference type="AlphaFoldDB" id="A0A2P2MPB9"/>
<organism evidence="1">
    <name type="scientific">Rhizophora mucronata</name>
    <name type="common">Asiatic mangrove</name>
    <dbReference type="NCBI Taxonomy" id="61149"/>
    <lineage>
        <taxon>Eukaryota</taxon>
        <taxon>Viridiplantae</taxon>
        <taxon>Streptophyta</taxon>
        <taxon>Embryophyta</taxon>
        <taxon>Tracheophyta</taxon>
        <taxon>Spermatophyta</taxon>
        <taxon>Magnoliopsida</taxon>
        <taxon>eudicotyledons</taxon>
        <taxon>Gunneridae</taxon>
        <taxon>Pentapetalae</taxon>
        <taxon>rosids</taxon>
        <taxon>fabids</taxon>
        <taxon>Malpighiales</taxon>
        <taxon>Rhizophoraceae</taxon>
        <taxon>Rhizophora</taxon>
    </lineage>
</organism>
<sequence length="52" mass="6191">MFALGENLTSRCNYTLPFISSKQKMGFCKFYRRSFEVCFNAEEWIRLVLSLD</sequence>
<reference evidence="1" key="1">
    <citation type="submission" date="2018-02" db="EMBL/GenBank/DDBJ databases">
        <title>Rhizophora mucronata_Transcriptome.</title>
        <authorList>
            <person name="Meera S.P."/>
            <person name="Sreeshan A."/>
            <person name="Augustine A."/>
        </authorList>
    </citation>
    <scope>NUCLEOTIDE SEQUENCE</scope>
    <source>
        <tissue evidence="1">Leaf</tissue>
    </source>
</reference>
<proteinExistence type="predicted"/>